<name>A0AAX4KY03_9CREN</name>
<evidence type="ECO:0000313" key="1">
    <source>
        <dbReference type="EMBL" id="WWQ59507.1"/>
    </source>
</evidence>
<dbReference type="GeneID" id="89336778"/>
<evidence type="ECO:0000313" key="2">
    <source>
        <dbReference type="Proteomes" id="UP001432202"/>
    </source>
</evidence>
<dbReference type="Proteomes" id="UP001432202">
    <property type="component" value="Chromosome"/>
</dbReference>
<accession>A0AAX4KY03</accession>
<protein>
    <submittedName>
        <fullName evidence="1">Uncharacterized protein</fullName>
    </submittedName>
</protein>
<proteinExistence type="predicted"/>
<dbReference type="EMBL" id="CP146016">
    <property type="protein sequence ID" value="WWQ59507.1"/>
    <property type="molecule type" value="Genomic_DNA"/>
</dbReference>
<sequence>MKIIERVKLDRVESCGSRSPLTIMLSAIKKIKDCDEGVEILMNDYDWLLSLRYILQMNDVKMKIEEKGKEEDFLKIEVSRDCS</sequence>
<gene>
    <name evidence="1" type="ORF">V6M85_08375</name>
</gene>
<dbReference type="RefSeq" id="WP_338598703.1">
    <property type="nucleotide sequence ID" value="NZ_CP146016.1"/>
</dbReference>
<organism evidence="1 2">
    <name type="scientific">Sulfolobus tengchongensis</name>
    <dbReference type="NCBI Taxonomy" id="207809"/>
    <lineage>
        <taxon>Archaea</taxon>
        <taxon>Thermoproteota</taxon>
        <taxon>Thermoprotei</taxon>
        <taxon>Sulfolobales</taxon>
        <taxon>Sulfolobaceae</taxon>
        <taxon>Sulfolobus</taxon>
    </lineage>
</organism>
<reference evidence="1 2" key="1">
    <citation type="submission" date="2024-02" db="EMBL/GenBank/DDBJ databases">
        <title>STSV induces naive adaptation in Sulfolobus.</title>
        <authorList>
            <person name="Xiang X."/>
            <person name="Song M."/>
        </authorList>
    </citation>
    <scope>NUCLEOTIDE SEQUENCE [LARGE SCALE GENOMIC DNA]</scope>
    <source>
        <strain evidence="1 2">RT2</strain>
    </source>
</reference>
<dbReference type="AlphaFoldDB" id="A0AAX4KY03"/>
<keyword evidence="2" id="KW-1185">Reference proteome</keyword>